<keyword evidence="9" id="KW-1185">Reference proteome</keyword>
<dbReference type="InterPro" id="IPR016162">
    <property type="entry name" value="Ald_DH_N"/>
</dbReference>
<dbReference type="Proteomes" id="UP001143330">
    <property type="component" value="Unassembled WGS sequence"/>
</dbReference>
<dbReference type="PROSITE" id="PS00687">
    <property type="entry name" value="ALDEHYDE_DEHYDR_GLU"/>
    <property type="match status" value="1"/>
</dbReference>
<organism evidence="8 9">
    <name type="scientific">Ancylobacter defluvii</name>
    <dbReference type="NCBI Taxonomy" id="1282440"/>
    <lineage>
        <taxon>Bacteria</taxon>
        <taxon>Pseudomonadati</taxon>
        <taxon>Pseudomonadota</taxon>
        <taxon>Alphaproteobacteria</taxon>
        <taxon>Hyphomicrobiales</taxon>
        <taxon>Xanthobacteraceae</taxon>
        <taxon>Ancylobacter</taxon>
    </lineage>
</organism>
<dbReference type="InterPro" id="IPR015590">
    <property type="entry name" value="Aldehyde_DH_dom"/>
</dbReference>
<evidence type="ECO:0000313" key="9">
    <source>
        <dbReference type="Proteomes" id="UP001143330"/>
    </source>
</evidence>
<keyword evidence="2" id="KW-0630">Potassium</keyword>
<dbReference type="FunFam" id="3.40.605.10:FF:000026">
    <property type="entry name" value="Aldehyde dehydrogenase, putative"/>
    <property type="match status" value="1"/>
</dbReference>
<keyword evidence="3 6" id="KW-0560">Oxidoreductase</keyword>
<dbReference type="InterPro" id="IPR016160">
    <property type="entry name" value="Ald_DH_CS_CYS"/>
</dbReference>
<dbReference type="Gene3D" id="3.40.605.10">
    <property type="entry name" value="Aldehyde Dehydrogenase, Chain A, domain 1"/>
    <property type="match status" value="1"/>
</dbReference>
<dbReference type="Pfam" id="PF00171">
    <property type="entry name" value="Aldedh"/>
    <property type="match status" value="1"/>
</dbReference>
<protein>
    <submittedName>
        <fullName evidence="8">Aldehyde dehydrogenase</fullName>
    </submittedName>
</protein>
<dbReference type="RefSeq" id="WP_213364342.1">
    <property type="nucleotide sequence ID" value="NZ_BSFM01000010.1"/>
</dbReference>
<dbReference type="FunFam" id="3.40.309.10:FF:000012">
    <property type="entry name" value="Betaine aldehyde dehydrogenase"/>
    <property type="match status" value="1"/>
</dbReference>
<dbReference type="InterPro" id="IPR029510">
    <property type="entry name" value="Ald_DH_CS_GLU"/>
</dbReference>
<comment type="similarity">
    <text evidence="1 6">Belongs to the aldehyde dehydrogenase family.</text>
</comment>
<dbReference type="EMBL" id="BSFM01000010">
    <property type="protein sequence ID" value="GLK83712.1"/>
    <property type="molecule type" value="Genomic_DNA"/>
</dbReference>
<evidence type="ECO:0000259" key="7">
    <source>
        <dbReference type="Pfam" id="PF00171"/>
    </source>
</evidence>
<reference evidence="8" key="2">
    <citation type="submission" date="2023-01" db="EMBL/GenBank/DDBJ databases">
        <authorList>
            <person name="Sun Q."/>
            <person name="Evtushenko L."/>
        </authorList>
    </citation>
    <scope>NUCLEOTIDE SEQUENCE</scope>
    <source>
        <strain evidence="8">VKM B-2789</strain>
    </source>
</reference>
<dbReference type="FunFam" id="3.40.605.10:FF:000007">
    <property type="entry name" value="NAD/NADP-dependent betaine aldehyde dehydrogenase"/>
    <property type="match status" value="1"/>
</dbReference>
<sequence>MEIWENYIDGAYVPPRSGAYLDCDNPFSGEIWGRVPRSADEDVAIAVAAASRAFREGPWSVMTAPARAALMRRLGDLIAAHVDELAAIEVRDNGKTYREMKAQVGRIPEWYYFYAGLADKIAGEVLPTDRPDHLSYTRREPLGVIGMITPWNSPLNLLAWKLAPALATGNTAVIKPSEFTSASALRFAGLVGEAGFPAGVVNVVTGLGGEAGKALVNHPDVVKLAFTGGVDGGLAVYASAAGQLKPVILELGGKSPNIVFEDANLDNAAQGAVAAIFASGGQSCIAGSRLLVQRSIYDTFVPRVVELTGRIRLGDPMDPATHIGPVANKPQFDRILQRIALGKSEGAHVACGGVPATRPGLGKGLFVEPTIFTEVDNNMRIAQEEVFGPVLCVIPFEDEADALRIANDVRFGLGSALWTQDVNRVHRVAAKLQAGTVWVNTYRASSNITPFGGYKMSGLGREGGADMIHEYLQTKSVLLNLSGKYTSPFDL</sequence>
<feature type="domain" description="Aldehyde dehydrogenase" evidence="7">
    <location>
        <begin position="15"/>
        <end position="477"/>
    </location>
</feature>
<name>A0A9W6NAL9_9HYPH</name>
<dbReference type="InterPro" id="IPR016161">
    <property type="entry name" value="Ald_DH/histidinol_DH"/>
</dbReference>
<feature type="active site" evidence="5">
    <location>
        <position position="250"/>
    </location>
</feature>
<accession>A0A9W6NAL9</accession>
<dbReference type="CDD" id="cd07114">
    <property type="entry name" value="ALDH_DhaS"/>
    <property type="match status" value="1"/>
</dbReference>
<evidence type="ECO:0000256" key="2">
    <source>
        <dbReference type="ARBA" id="ARBA00022958"/>
    </source>
</evidence>
<dbReference type="SUPFAM" id="SSF53720">
    <property type="entry name" value="ALDH-like"/>
    <property type="match status" value="1"/>
</dbReference>
<evidence type="ECO:0000256" key="5">
    <source>
        <dbReference type="PROSITE-ProRule" id="PRU10007"/>
    </source>
</evidence>
<dbReference type="PROSITE" id="PS00070">
    <property type="entry name" value="ALDEHYDE_DEHYDR_CYS"/>
    <property type="match status" value="1"/>
</dbReference>
<evidence type="ECO:0000256" key="3">
    <source>
        <dbReference type="ARBA" id="ARBA00023002"/>
    </source>
</evidence>
<keyword evidence="4" id="KW-0558">Oxidation</keyword>
<reference evidence="8" key="1">
    <citation type="journal article" date="2014" name="Int. J. Syst. Evol. Microbiol.">
        <title>Complete genome sequence of Corynebacterium casei LMG S-19264T (=DSM 44701T), isolated from a smear-ripened cheese.</title>
        <authorList>
            <consortium name="US DOE Joint Genome Institute (JGI-PGF)"/>
            <person name="Walter F."/>
            <person name="Albersmeier A."/>
            <person name="Kalinowski J."/>
            <person name="Ruckert C."/>
        </authorList>
    </citation>
    <scope>NUCLEOTIDE SEQUENCE</scope>
    <source>
        <strain evidence="8">VKM B-2789</strain>
    </source>
</reference>
<proteinExistence type="inferred from homology"/>
<evidence type="ECO:0000256" key="1">
    <source>
        <dbReference type="ARBA" id="ARBA00009986"/>
    </source>
</evidence>
<dbReference type="Gene3D" id="3.40.309.10">
    <property type="entry name" value="Aldehyde Dehydrogenase, Chain A, domain 2"/>
    <property type="match status" value="1"/>
</dbReference>
<dbReference type="PANTHER" id="PTHR11699">
    <property type="entry name" value="ALDEHYDE DEHYDROGENASE-RELATED"/>
    <property type="match status" value="1"/>
</dbReference>
<evidence type="ECO:0000256" key="4">
    <source>
        <dbReference type="ARBA" id="ARBA00023097"/>
    </source>
</evidence>
<gene>
    <name evidence="8" type="ORF">GCM10017653_17810</name>
</gene>
<evidence type="ECO:0000313" key="8">
    <source>
        <dbReference type="EMBL" id="GLK83712.1"/>
    </source>
</evidence>
<evidence type="ECO:0000256" key="6">
    <source>
        <dbReference type="RuleBase" id="RU003345"/>
    </source>
</evidence>
<dbReference type="InterPro" id="IPR016163">
    <property type="entry name" value="Ald_DH_C"/>
</dbReference>
<dbReference type="GO" id="GO:0016620">
    <property type="term" value="F:oxidoreductase activity, acting on the aldehyde or oxo group of donors, NAD or NADP as acceptor"/>
    <property type="evidence" value="ECO:0007669"/>
    <property type="project" value="InterPro"/>
</dbReference>
<dbReference type="AlphaFoldDB" id="A0A9W6NAL9"/>
<comment type="caution">
    <text evidence="8">The sequence shown here is derived from an EMBL/GenBank/DDBJ whole genome shotgun (WGS) entry which is preliminary data.</text>
</comment>